<comment type="caution">
    <text evidence="1">The sequence shown here is derived from an EMBL/GenBank/DDBJ whole genome shotgun (WGS) entry which is preliminary data.</text>
</comment>
<accession>A0ACB9HWT0</accession>
<dbReference type="EMBL" id="CM042027">
    <property type="protein sequence ID" value="KAI3800249.1"/>
    <property type="molecule type" value="Genomic_DNA"/>
</dbReference>
<reference evidence="1 2" key="2">
    <citation type="journal article" date="2022" name="Mol. Ecol. Resour.">
        <title>The genomes of chicory, endive, great burdock and yacon provide insights into Asteraceae paleo-polyploidization history and plant inulin production.</title>
        <authorList>
            <person name="Fan W."/>
            <person name="Wang S."/>
            <person name="Wang H."/>
            <person name="Wang A."/>
            <person name="Jiang F."/>
            <person name="Liu H."/>
            <person name="Zhao H."/>
            <person name="Xu D."/>
            <person name="Zhang Y."/>
        </authorList>
    </citation>
    <scope>NUCLEOTIDE SEQUENCE [LARGE SCALE GENOMIC DNA]</scope>
    <source>
        <strain evidence="2">cv. Yunnan</strain>
        <tissue evidence="1">Leaves</tissue>
    </source>
</reference>
<proteinExistence type="predicted"/>
<name>A0ACB9HWT0_9ASTR</name>
<evidence type="ECO:0000313" key="2">
    <source>
        <dbReference type="Proteomes" id="UP001056120"/>
    </source>
</evidence>
<sequence length="209" mass="23102">MGELHQKFVKSKIPNHRVLNDVTNSHNKPSQPYAPNRKPNPNLPSPAISQTLPSNSAQPKSSGKKTTAHKNQNLSQQFFASSDDLTGISTSNPFAALDVDMPDIDKVAVAASDIGDLGVAGKFYELTSESIAKVLHFNTSKLTVPRIHDLSPDSDEPFSMDEMCDEEVPDFNITNAQKQAICNSLMKYGVVKADDQANWEHGEWEFFHY</sequence>
<gene>
    <name evidence="1" type="ORF">L1987_28335</name>
</gene>
<evidence type="ECO:0000313" key="1">
    <source>
        <dbReference type="EMBL" id="KAI3800249.1"/>
    </source>
</evidence>
<reference evidence="2" key="1">
    <citation type="journal article" date="2022" name="Mol. Ecol. Resour.">
        <title>The genomes of chicory, endive, great burdock and yacon provide insights into Asteraceae palaeo-polyploidization history and plant inulin production.</title>
        <authorList>
            <person name="Fan W."/>
            <person name="Wang S."/>
            <person name="Wang H."/>
            <person name="Wang A."/>
            <person name="Jiang F."/>
            <person name="Liu H."/>
            <person name="Zhao H."/>
            <person name="Xu D."/>
            <person name="Zhang Y."/>
        </authorList>
    </citation>
    <scope>NUCLEOTIDE SEQUENCE [LARGE SCALE GENOMIC DNA]</scope>
    <source>
        <strain evidence="2">cv. Yunnan</strain>
    </source>
</reference>
<organism evidence="1 2">
    <name type="scientific">Smallanthus sonchifolius</name>
    <dbReference type="NCBI Taxonomy" id="185202"/>
    <lineage>
        <taxon>Eukaryota</taxon>
        <taxon>Viridiplantae</taxon>
        <taxon>Streptophyta</taxon>
        <taxon>Embryophyta</taxon>
        <taxon>Tracheophyta</taxon>
        <taxon>Spermatophyta</taxon>
        <taxon>Magnoliopsida</taxon>
        <taxon>eudicotyledons</taxon>
        <taxon>Gunneridae</taxon>
        <taxon>Pentapetalae</taxon>
        <taxon>asterids</taxon>
        <taxon>campanulids</taxon>
        <taxon>Asterales</taxon>
        <taxon>Asteraceae</taxon>
        <taxon>Asteroideae</taxon>
        <taxon>Heliantheae alliance</taxon>
        <taxon>Millerieae</taxon>
        <taxon>Smallanthus</taxon>
    </lineage>
</organism>
<keyword evidence="2" id="KW-1185">Reference proteome</keyword>
<protein>
    <submittedName>
        <fullName evidence="1">Uncharacterized protein</fullName>
    </submittedName>
</protein>
<dbReference type="Proteomes" id="UP001056120">
    <property type="component" value="Linkage Group LG10"/>
</dbReference>